<proteinExistence type="predicted"/>
<comment type="caution">
    <text evidence="2">The sequence shown here is derived from an EMBL/GenBank/DDBJ whole genome shotgun (WGS) entry which is preliminary data.</text>
</comment>
<dbReference type="Proteomes" id="UP001552594">
    <property type="component" value="Unassembled WGS sequence"/>
</dbReference>
<dbReference type="Pfam" id="PF03235">
    <property type="entry name" value="GmrSD_N"/>
    <property type="match status" value="1"/>
</dbReference>
<evidence type="ECO:0000313" key="2">
    <source>
        <dbReference type="EMBL" id="MEV5509915.1"/>
    </source>
</evidence>
<dbReference type="PANTHER" id="PTHR37292:SF2">
    <property type="entry name" value="DUF262 DOMAIN-CONTAINING PROTEIN"/>
    <property type="match status" value="1"/>
</dbReference>
<name>A0ABV3K432_STRON</name>
<gene>
    <name evidence="2" type="ORF">AB0L16_26335</name>
</gene>
<reference evidence="2 3" key="1">
    <citation type="submission" date="2024-06" db="EMBL/GenBank/DDBJ databases">
        <title>The Natural Products Discovery Center: Release of the First 8490 Sequenced Strains for Exploring Actinobacteria Biosynthetic Diversity.</title>
        <authorList>
            <person name="Kalkreuter E."/>
            <person name="Kautsar S.A."/>
            <person name="Yang D."/>
            <person name="Bader C.D."/>
            <person name="Teijaro C.N."/>
            <person name="Fluegel L."/>
            <person name="Davis C.M."/>
            <person name="Simpson J.R."/>
            <person name="Lauterbach L."/>
            <person name="Steele A.D."/>
            <person name="Gui C."/>
            <person name="Meng S."/>
            <person name="Li G."/>
            <person name="Viehrig K."/>
            <person name="Ye F."/>
            <person name="Su P."/>
            <person name="Kiefer A.F."/>
            <person name="Nichols A."/>
            <person name="Cepeda A.J."/>
            <person name="Yan W."/>
            <person name="Fan B."/>
            <person name="Jiang Y."/>
            <person name="Adhikari A."/>
            <person name="Zheng C.-J."/>
            <person name="Schuster L."/>
            <person name="Cowan T.M."/>
            <person name="Smanski M.J."/>
            <person name="Chevrette M.G."/>
            <person name="De Carvalho L.P.S."/>
            <person name="Shen B."/>
        </authorList>
    </citation>
    <scope>NUCLEOTIDE SEQUENCE [LARGE SCALE GENOMIC DNA]</scope>
    <source>
        <strain evidence="2 3">NPDC052347</strain>
    </source>
</reference>
<keyword evidence="3" id="KW-1185">Reference proteome</keyword>
<sequence>MAGLDNVKLKTLLADVATGALQLPDFQREWKWDDDRIRAIVATVTLDYPLGVVMTLETGGESPFRARALTGARIEEMPDPALLLLDGQQRLTSLFQALFQDRPVETIDARGNPARRWYYVDIKKAVGSAADRDEAIVSVPEGKVLRANFARDVVHDLTSTESECAAGLFPLRIVFDTAKVNAWRRVYEKGDDGHFDLWSRFEEQVLEHVRSFQVPMIKLAASTSMDAVCAVFERVNTGGVPLNVFELLTATYAGDRGYRERTGGYYELPKVWHTVKEELALRYPVFGRLAMGIDDGLSSTDFLQAVALVRTWHRKQTGHGSGVSCKRRDLLELPLADFESLAPRLADAFAWVGAFLEKQCIVRVTDLPYRTQLIPLAAVRTILGEDTDTLGAEDMITQWYWCGVLGEMYGGSTESRFTRDVEQLVAWIRRDGVAPETVTDAYFFPERLDSLTTRNSAAYKGIYALLIKQGAVDWHYTDAPLKPSVMDEYGVDIRQIFPRSWVRRRRTGADSLPANSIVNKTPLSLRAAQTLAGPPAAYLDSLAAASDMRREWFDDVIATHLIDPYHLRANDYEAFYTARAKQLEDLVYAAMGKRTILRDMKDSEAAR</sequence>
<evidence type="ECO:0000313" key="3">
    <source>
        <dbReference type="Proteomes" id="UP001552594"/>
    </source>
</evidence>
<protein>
    <submittedName>
        <fullName evidence="2">DUF262 domain-containing protein</fullName>
    </submittedName>
</protein>
<feature type="domain" description="GmrSD restriction endonucleases N-terminal" evidence="1">
    <location>
        <begin position="10"/>
        <end position="252"/>
    </location>
</feature>
<dbReference type="EMBL" id="JBFAUK010000025">
    <property type="protein sequence ID" value="MEV5509915.1"/>
    <property type="molecule type" value="Genomic_DNA"/>
</dbReference>
<evidence type="ECO:0000259" key="1">
    <source>
        <dbReference type="Pfam" id="PF03235"/>
    </source>
</evidence>
<accession>A0ABV3K432</accession>
<dbReference type="RefSeq" id="WP_109284044.1">
    <property type="nucleotide sequence ID" value="NZ_JBFAUK010000025.1"/>
</dbReference>
<dbReference type="InterPro" id="IPR004919">
    <property type="entry name" value="GmrSD_N"/>
</dbReference>
<dbReference type="PANTHER" id="PTHR37292">
    <property type="entry name" value="VNG6097C"/>
    <property type="match status" value="1"/>
</dbReference>
<organism evidence="2 3">
    <name type="scientific">Streptomyces orinoci</name>
    <name type="common">Streptoverticillium orinoci</name>
    <dbReference type="NCBI Taxonomy" id="67339"/>
    <lineage>
        <taxon>Bacteria</taxon>
        <taxon>Bacillati</taxon>
        <taxon>Actinomycetota</taxon>
        <taxon>Actinomycetes</taxon>
        <taxon>Kitasatosporales</taxon>
        <taxon>Streptomycetaceae</taxon>
        <taxon>Streptomyces</taxon>
    </lineage>
</organism>